<dbReference type="Proteomes" id="UP001629113">
    <property type="component" value="Unassembled WGS sequence"/>
</dbReference>
<protein>
    <submittedName>
        <fullName evidence="1">Uncharacterized protein</fullName>
    </submittedName>
</protein>
<keyword evidence="2" id="KW-1185">Reference proteome</keyword>
<name>A0ABR4PBC6_9HELO</name>
<evidence type="ECO:0000313" key="2">
    <source>
        <dbReference type="Proteomes" id="UP001629113"/>
    </source>
</evidence>
<accession>A0ABR4PBC6</accession>
<comment type="caution">
    <text evidence="1">The sequence shown here is derived from an EMBL/GenBank/DDBJ whole genome shotgun (WGS) entry which is preliminary data.</text>
</comment>
<dbReference type="EMBL" id="JBFCZG010000006">
    <property type="protein sequence ID" value="KAL3420617.1"/>
    <property type="molecule type" value="Genomic_DNA"/>
</dbReference>
<organism evidence="1 2">
    <name type="scientific">Phlyctema vagabunda</name>
    <dbReference type="NCBI Taxonomy" id="108571"/>
    <lineage>
        <taxon>Eukaryota</taxon>
        <taxon>Fungi</taxon>
        <taxon>Dikarya</taxon>
        <taxon>Ascomycota</taxon>
        <taxon>Pezizomycotina</taxon>
        <taxon>Leotiomycetes</taxon>
        <taxon>Helotiales</taxon>
        <taxon>Dermateaceae</taxon>
        <taxon>Phlyctema</taxon>
    </lineage>
</organism>
<gene>
    <name evidence="1" type="ORF">PVAG01_07062</name>
</gene>
<reference evidence="1 2" key="1">
    <citation type="submission" date="2024-06" db="EMBL/GenBank/DDBJ databases">
        <title>Complete genome of Phlyctema vagabunda strain 19-DSS-EL-015.</title>
        <authorList>
            <person name="Fiorenzani C."/>
        </authorList>
    </citation>
    <scope>NUCLEOTIDE SEQUENCE [LARGE SCALE GENOMIC DNA]</scope>
    <source>
        <strain evidence="1 2">19-DSS-EL-015</strain>
    </source>
</reference>
<proteinExistence type="predicted"/>
<evidence type="ECO:0000313" key="1">
    <source>
        <dbReference type="EMBL" id="KAL3420617.1"/>
    </source>
</evidence>
<sequence>MEMGWFPSCILQIADCSYYCHLVHTTTTTTTTGLRLLRRQSQVAQGLCWSAAAAPLWLLNPVPGPRPRLPLKLMEWKCVDPILFWFVTSNVETVRD</sequence>